<keyword evidence="4" id="KW-0808">Transferase</keyword>
<evidence type="ECO:0000256" key="4">
    <source>
        <dbReference type="ARBA" id="ARBA00022679"/>
    </source>
</evidence>
<dbReference type="GO" id="GO:0005886">
    <property type="term" value="C:plasma membrane"/>
    <property type="evidence" value="ECO:0007669"/>
    <property type="project" value="UniProtKB-SubCell"/>
</dbReference>
<evidence type="ECO:0000313" key="14">
    <source>
        <dbReference type="EMBL" id="NOU95880.1"/>
    </source>
</evidence>
<evidence type="ECO:0000256" key="7">
    <source>
        <dbReference type="ARBA" id="ARBA00022777"/>
    </source>
</evidence>
<evidence type="ECO:0000256" key="8">
    <source>
        <dbReference type="ARBA" id="ARBA00022840"/>
    </source>
</evidence>
<evidence type="ECO:0000313" key="15">
    <source>
        <dbReference type="Proteomes" id="UP000641588"/>
    </source>
</evidence>
<dbReference type="Gene3D" id="3.30.450.20">
    <property type="entry name" value="PAS domain"/>
    <property type="match status" value="1"/>
</dbReference>
<dbReference type="SMART" id="SM00387">
    <property type="entry name" value="HATPase_c"/>
    <property type="match status" value="1"/>
</dbReference>
<proteinExistence type="predicted"/>
<dbReference type="SUPFAM" id="SSF55874">
    <property type="entry name" value="ATPase domain of HSP90 chaperone/DNA topoisomerase II/histidine kinase"/>
    <property type="match status" value="1"/>
</dbReference>
<dbReference type="Pfam" id="PF02518">
    <property type="entry name" value="HATPase_c"/>
    <property type="match status" value="1"/>
</dbReference>
<dbReference type="EMBL" id="WHOD01000082">
    <property type="protein sequence ID" value="NOU95880.1"/>
    <property type="molecule type" value="Genomic_DNA"/>
</dbReference>
<dbReference type="Pfam" id="PF02743">
    <property type="entry name" value="dCache_1"/>
    <property type="match status" value="1"/>
</dbReference>
<gene>
    <name evidence="14" type="ORF">GC093_22025</name>
</gene>
<evidence type="ECO:0000256" key="10">
    <source>
        <dbReference type="ARBA" id="ARBA00023012"/>
    </source>
</evidence>
<dbReference type="InterPro" id="IPR033479">
    <property type="entry name" value="dCache_1"/>
</dbReference>
<dbReference type="InterPro" id="IPR003660">
    <property type="entry name" value="HAMP_dom"/>
</dbReference>
<organism evidence="14 15">
    <name type="scientific">Paenibacillus foliorum</name>
    <dbReference type="NCBI Taxonomy" id="2654974"/>
    <lineage>
        <taxon>Bacteria</taxon>
        <taxon>Bacillati</taxon>
        <taxon>Bacillota</taxon>
        <taxon>Bacilli</taxon>
        <taxon>Bacillales</taxon>
        <taxon>Paenibacillaceae</taxon>
        <taxon>Paenibacillus</taxon>
    </lineage>
</organism>
<dbReference type="Proteomes" id="UP000641588">
    <property type="component" value="Unassembled WGS sequence"/>
</dbReference>
<dbReference type="InterPro" id="IPR003594">
    <property type="entry name" value="HATPase_dom"/>
</dbReference>
<evidence type="ECO:0000256" key="1">
    <source>
        <dbReference type="ARBA" id="ARBA00004651"/>
    </source>
</evidence>
<dbReference type="Gene3D" id="1.10.8.500">
    <property type="entry name" value="HAMP domain in histidine kinase"/>
    <property type="match status" value="1"/>
</dbReference>
<evidence type="ECO:0000256" key="11">
    <source>
        <dbReference type="ARBA" id="ARBA00023136"/>
    </source>
</evidence>
<dbReference type="PANTHER" id="PTHR34220">
    <property type="entry name" value="SENSOR HISTIDINE KINASE YPDA"/>
    <property type="match status" value="1"/>
</dbReference>
<dbReference type="Gene3D" id="3.30.565.10">
    <property type="entry name" value="Histidine kinase-like ATPase, C-terminal domain"/>
    <property type="match status" value="1"/>
</dbReference>
<dbReference type="GO" id="GO:0005524">
    <property type="term" value="F:ATP binding"/>
    <property type="evidence" value="ECO:0007669"/>
    <property type="project" value="UniProtKB-KW"/>
</dbReference>
<dbReference type="PROSITE" id="PS50885">
    <property type="entry name" value="HAMP"/>
    <property type="match status" value="1"/>
</dbReference>
<dbReference type="InterPro" id="IPR036890">
    <property type="entry name" value="HATPase_C_sf"/>
</dbReference>
<dbReference type="GO" id="GO:0000155">
    <property type="term" value="F:phosphorelay sensor kinase activity"/>
    <property type="evidence" value="ECO:0007669"/>
    <property type="project" value="InterPro"/>
</dbReference>
<dbReference type="PANTHER" id="PTHR34220:SF11">
    <property type="entry name" value="SENSOR PROTEIN KINASE HPTS"/>
    <property type="match status" value="1"/>
</dbReference>
<dbReference type="InterPro" id="IPR050640">
    <property type="entry name" value="Bact_2-comp_sensor_kinase"/>
</dbReference>
<comment type="subcellular location">
    <subcellularLocation>
        <location evidence="1">Cell membrane</location>
        <topology evidence="1">Multi-pass membrane protein</topology>
    </subcellularLocation>
</comment>
<dbReference type="Pfam" id="PF00672">
    <property type="entry name" value="HAMP"/>
    <property type="match status" value="1"/>
</dbReference>
<dbReference type="Pfam" id="PF06580">
    <property type="entry name" value="His_kinase"/>
    <property type="match status" value="1"/>
</dbReference>
<name>A0A972GZQ7_9BACL</name>
<protein>
    <submittedName>
        <fullName evidence="14">HAMP domain-containing protein</fullName>
    </submittedName>
</protein>
<keyword evidence="6" id="KW-0547">Nucleotide-binding</keyword>
<dbReference type="CDD" id="cd06225">
    <property type="entry name" value="HAMP"/>
    <property type="match status" value="1"/>
</dbReference>
<keyword evidence="10" id="KW-0902">Two-component regulatory system</keyword>
<dbReference type="InterPro" id="IPR010559">
    <property type="entry name" value="Sig_transdc_His_kin_internal"/>
</dbReference>
<evidence type="ECO:0000256" key="12">
    <source>
        <dbReference type="SAM" id="Phobius"/>
    </source>
</evidence>
<feature type="domain" description="HAMP" evidence="13">
    <location>
        <begin position="320"/>
        <end position="372"/>
    </location>
</feature>
<comment type="caution">
    <text evidence="14">The sequence shown here is derived from an EMBL/GenBank/DDBJ whole genome shotgun (WGS) entry which is preliminary data.</text>
</comment>
<dbReference type="SMART" id="SM00304">
    <property type="entry name" value="HAMP"/>
    <property type="match status" value="1"/>
</dbReference>
<evidence type="ECO:0000256" key="2">
    <source>
        <dbReference type="ARBA" id="ARBA00022475"/>
    </source>
</evidence>
<dbReference type="AlphaFoldDB" id="A0A972GZQ7"/>
<evidence type="ECO:0000256" key="9">
    <source>
        <dbReference type="ARBA" id="ARBA00022989"/>
    </source>
</evidence>
<keyword evidence="11 12" id="KW-0472">Membrane</keyword>
<evidence type="ECO:0000259" key="13">
    <source>
        <dbReference type="PROSITE" id="PS50885"/>
    </source>
</evidence>
<keyword evidence="8" id="KW-0067">ATP-binding</keyword>
<keyword evidence="3" id="KW-0597">Phosphoprotein</keyword>
<keyword evidence="15" id="KW-1185">Reference proteome</keyword>
<reference evidence="14" key="1">
    <citation type="submission" date="2019-10" db="EMBL/GenBank/DDBJ databases">
        <title>Description of Paenibacillus glebae sp. nov.</title>
        <authorList>
            <person name="Carlier A."/>
            <person name="Qi S."/>
        </authorList>
    </citation>
    <scope>NUCLEOTIDE SEQUENCE</scope>
    <source>
        <strain evidence="14">LMG 31456</strain>
    </source>
</reference>
<evidence type="ECO:0000256" key="3">
    <source>
        <dbReference type="ARBA" id="ARBA00022553"/>
    </source>
</evidence>
<keyword evidence="2" id="KW-1003">Cell membrane</keyword>
<dbReference type="RefSeq" id="WP_171654094.1">
    <property type="nucleotide sequence ID" value="NZ_WHOD01000082.1"/>
</dbReference>
<evidence type="ECO:0000256" key="6">
    <source>
        <dbReference type="ARBA" id="ARBA00022741"/>
    </source>
</evidence>
<dbReference type="SUPFAM" id="SSF158472">
    <property type="entry name" value="HAMP domain-like"/>
    <property type="match status" value="1"/>
</dbReference>
<evidence type="ECO:0000256" key="5">
    <source>
        <dbReference type="ARBA" id="ARBA00022692"/>
    </source>
</evidence>
<keyword evidence="9 12" id="KW-1133">Transmembrane helix</keyword>
<keyword evidence="7" id="KW-0418">Kinase</keyword>
<keyword evidence="5 12" id="KW-0812">Transmembrane</keyword>
<sequence length="596" mass="68148">MSRLLKKYTIMSLRQKLILSSIICLLVPLMITVAVSNYMAKDVLKDNAISNSQETMKMVELNISGLMNNLLYITNYIQFDSEMNSLIKEGKEIQSESEQALNQAKITAKLNSITNLLSDLYITILVGDQNSYTNYSFYNYNYKLFYQEPWFSNLKSLNAYETYWLGSQPNYILSTQKSNPYLMTIARTIQYSSEPFGYVIISAKEKEFHESFQKLSGNQDIMMVNSNGKILSHKDPDKIGGKFPYADNISLSRDDARLIKIDGVEYLVASHKLSFSDWSLVSLTQYKEATEKINFIQRANLLIQVLFYSLFLVILIFLVRQITKPLGHLGRVAAEIESGNLSVRSGIQGNNEIGKVGRSFDKMLNRIEEMIKQTVMEQAKKRKIELEMLQAQINPHFLFNILNSIRLKILMKDDQENASLIQALSSLLRMTINRKNEFIPLYQEVNIVTSYIELMNMRQEDPIQYEVALQEEALLQEVPRFFIQPFIENAYTHGFHEGGGRIIISVNSDHLFLVVTVEDNGKGMTAEQRQALIDRLETDSDETEERMSGLSGIGVKNVYERMKLIYGQSFQLKVDSTPDKGTKITLFIPTRSGGGQ</sequence>
<feature type="transmembrane region" description="Helical" evidence="12">
    <location>
        <begin position="301"/>
        <end position="319"/>
    </location>
</feature>
<accession>A0A972GZQ7</accession>